<dbReference type="CDD" id="cd06422">
    <property type="entry name" value="NTP_transferase_like_1"/>
    <property type="match status" value="1"/>
</dbReference>
<reference evidence="5" key="1">
    <citation type="submission" date="2016-09" db="EMBL/GenBank/DDBJ databases">
        <authorList>
            <person name="Varghese N."/>
            <person name="Submissions S."/>
        </authorList>
    </citation>
    <scope>NUCLEOTIDE SEQUENCE [LARGE SCALE GENOMIC DNA]</scope>
    <source>
        <strain evidence="5">JS23</strain>
    </source>
</reference>
<dbReference type="AlphaFoldDB" id="A0A1H2PN98"/>
<dbReference type="SUPFAM" id="SSF53448">
    <property type="entry name" value="Nucleotide-diphospho-sugar transferases"/>
    <property type="match status" value="1"/>
</dbReference>
<keyword evidence="5" id="KW-1185">Reference proteome</keyword>
<dbReference type="NCBIfam" id="NF045761">
    <property type="entry name" value="NAMPUrTaseMurU"/>
    <property type="match status" value="1"/>
</dbReference>
<keyword evidence="2 4" id="KW-0548">Nucleotidyltransferase</keyword>
<dbReference type="PANTHER" id="PTHR43584">
    <property type="entry name" value="NUCLEOTIDYL TRANSFERASE"/>
    <property type="match status" value="1"/>
</dbReference>
<evidence type="ECO:0000313" key="4">
    <source>
        <dbReference type="EMBL" id="SDV48116.1"/>
    </source>
</evidence>
<dbReference type="STRING" id="1770053.SAMN05216551_104171"/>
<dbReference type="InterPro" id="IPR029044">
    <property type="entry name" value="Nucleotide-diphossugar_trans"/>
</dbReference>
<dbReference type="GO" id="GO:0016779">
    <property type="term" value="F:nucleotidyltransferase activity"/>
    <property type="evidence" value="ECO:0007669"/>
    <property type="project" value="UniProtKB-KW"/>
</dbReference>
<keyword evidence="1 4" id="KW-0808">Transferase</keyword>
<evidence type="ECO:0000313" key="5">
    <source>
        <dbReference type="Proteomes" id="UP000243719"/>
    </source>
</evidence>
<evidence type="ECO:0000256" key="2">
    <source>
        <dbReference type="ARBA" id="ARBA00022695"/>
    </source>
</evidence>
<organism evidence="4 5">
    <name type="scientific">Chitinasiproducens palmae</name>
    <dbReference type="NCBI Taxonomy" id="1770053"/>
    <lineage>
        <taxon>Bacteria</taxon>
        <taxon>Pseudomonadati</taxon>
        <taxon>Pseudomonadota</taxon>
        <taxon>Betaproteobacteria</taxon>
        <taxon>Burkholderiales</taxon>
        <taxon>Burkholderiaceae</taxon>
        <taxon>Chitinasiproducens</taxon>
    </lineage>
</organism>
<proteinExistence type="predicted"/>
<dbReference type="Pfam" id="PF00483">
    <property type="entry name" value="NTP_transferase"/>
    <property type="match status" value="1"/>
</dbReference>
<dbReference type="InterPro" id="IPR005835">
    <property type="entry name" value="NTP_transferase_dom"/>
</dbReference>
<dbReference type="PANTHER" id="PTHR43584:SF8">
    <property type="entry name" value="N-ACETYLMURAMATE ALPHA-1-PHOSPHATE URIDYLYLTRANSFERASE"/>
    <property type="match status" value="1"/>
</dbReference>
<sequence>MTCAMIFAAGRGERMRPLTDHCPKPLLEAGGKPLIVWQIEALARAGLRRIVINHAWLGERFEAALGDGSRFGVTLHYSAEQVGLETAGGVAHARALLEADGSTVLVAVSGDVYSDYDYRALAPRIAALEAAARQGAPAAMHLVMVPNPPFHPDGDFALEGDRLTLTGGARLTFGNIGVYDLRLFDGIADGERLPMTPLYRAAIDAGRASGERYSGRWENVGTPAQLAELDRALRAARPSSPDRPDA</sequence>
<gene>
    <name evidence="4" type="ORF">SAMN05216551_104171</name>
</gene>
<dbReference type="InterPro" id="IPR054790">
    <property type="entry name" value="MurU"/>
</dbReference>
<protein>
    <submittedName>
        <fullName evidence="4">MurNAc alpha-1-phosphate uridylyltransferase</fullName>
    </submittedName>
</protein>
<feature type="domain" description="Nucleotidyl transferase" evidence="3">
    <location>
        <begin position="4"/>
        <end position="130"/>
    </location>
</feature>
<dbReference type="Gene3D" id="3.90.550.10">
    <property type="entry name" value="Spore Coat Polysaccharide Biosynthesis Protein SpsA, Chain A"/>
    <property type="match status" value="1"/>
</dbReference>
<evidence type="ECO:0000259" key="3">
    <source>
        <dbReference type="Pfam" id="PF00483"/>
    </source>
</evidence>
<name>A0A1H2PN98_9BURK</name>
<dbReference type="InterPro" id="IPR050065">
    <property type="entry name" value="GlmU-like"/>
</dbReference>
<accession>A0A1H2PN98</accession>
<dbReference type="Proteomes" id="UP000243719">
    <property type="component" value="Unassembled WGS sequence"/>
</dbReference>
<dbReference type="EMBL" id="FNLO01000004">
    <property type="protein sequence ID" value="SDV48116.1"/>
    <property type="molecule type" value="Genomic_DNA"/>
</dbReference>
<evidence type="ECO:0000256" key="1">
    <source>
        <dbReference type="ARBA" id="ARBA00022679"/>
    </source>
</evidence>